<dbReference type="EMBL" id="CP061800">
    <property type="protein sequence ID" value="QTA93169.1"/>
    <property type="molecule type" value="Genomic_DNA"/>
</dbReference>
<name>A0A975BWQ8_9BACT</name>
<gene>
    <name evidence="1" type="ORF">dnm_092660</name>
</gene>
<organism evidence="1 2">
    <name type="scientific">Desulfonema magnum</name>
    <dbReference type="NCBI Taxonomy" id="45655"/>
    <lineage>
        <taxon>Bacteria</taxon>
        <taxon>Pseudomonadati</taxon>
        <taxon>Thermodesulfobacteriota</taxon>
        <taxon>Desulfobacteria</taxon>
        <taxon>Desulfobacterales</taxon>
        <taxon>Desulfococcaceae</taxon>
        <taxon>Desulfonema</taxon>
    </lineage>
</organism>
<dbReference type="InterPro" id="IPR009003">
    <property type="entry name" value="Peptidase_S1_PA"/>
</dbReference>
<accession>A0A975BWQ8</accession>
<reference evidence="1" key="1">
    <citation type="journal article" date="2021" name="Microb. Physiol.">
        <title>Proteogenomic Insights into the Physiology of Marine, Sulfate-Reducing, Filamentous Desulfonema limicola and Desulfonema magnum.</title>
        <authorList>
            <person name="Schnaars V."/>
            <person name="Wohlbrand L."/>
            <person name="Scheve S."/>
            <person name="Hinrichs C."/>
            <person name="Reinhardt R."/>
            <person name="Rabus R."/>
        </authorList>
    </citation>
    <scope>NUCLEOTIDE SEQUENCE</scope>
    <source>
        <strain evidence="1">4be13</strain>
    </source>
</reference>
<dbReference type="KEGG" id="dmm:dnm_092660"/>
<proteinExistence type="predicted"/>
<sequence>MPAGPGEENYYNEEKVKYDGNISAPSSPILFQPMFVWNDAEPTFQGTGFFVSSSDKQIAAVTSSHFIDTEGSRLKKAYWLNISEERFEPVASFARIWGKLGNGGSDFPMDLRYDYLIMPPENAVPDSCVLELDDRVRLKRHEGVWFPNKDPQSPAGYTLVDGMVTETQENYHAVILKDHVEFQSQSGSPVISKLTGKVIGTLSRAGYTEKNKPVMYLAPSHSIKHAVDGDAKLTDLSEAVGKK</sequence>
<protein>
    <submittedName>
        <fullName evidence="1">Peptidase domain-containing protein</fullName>
    </submittedName>
</protein>
<dbReference type="Proteomes" id="UP000663722">
    <property type="component" value="Chromosome"/>
</dbReference>
<evidence type="ECO:0000313" key="1">
    <source>
        <dbReference type="EMBL" id="QTA93169.1"/>
    </source>
</evidence>
<keyword evidence="2" id="KW-1185">Reference proteome</keyword>
<evidence type="ECO:0000313" key="2">
    <source>
        <dbReference type="Proteomes" id="UP000663722"/>
    </source>
</evidence>
<dbReference type="AlphaFoldDB" id="A0A975BWQ8"/>
<dbReference type="SUPFAM" id="SSF50494">
    <property type="entry name" value="Trypsin-like serine proteases"/>
    <property type="match status" value="1"/>
</dbReference>